<reference evidence="3" key="1">
    <citation type="journal article" date="2019" name="Int. J. Syst. Evol. Microbiol.">
        <title>The Global Catalogue of Microorganisms (GCM) 10K type strain sequencing project: providing services to taxonomists for standard genome sequencing and annotation.</title>
        <authorList>
            <consortium name="The Broad Institute Genomics Platform"/>
            <consortium name="The Broad Institute Genome Sequencing Center for Infectious Disease"/>
            <person name="Wu L."/>
            <person name="Ma J."/>
        </authorList>
    </citation>
    <scope>NUCLEOTIDE SEQUENCE [LARGE SCALE GENOMIC DNA]</scope>
    <source>
        <strain evidence="3">ZS-35-S2</strain>
    </source>
</reference>
<feature type="domain" description="MmgE/PrpD N-terminal" evidence="1">
    <location>
        <begin position="21"/>
        <end position="120"/>
    </location>
</feature>
<dbReference type="Gene3D" id="1.10.4100.10">
    <property type="entry name" value="2-methylcitrate dehydratase PrpD"/>
    <property type="match status" value="1"/>
</dbReference>
<proteinExistence type="predicted"/>
<evidence type="ECO:0000313" key="3">
    <source>
        <dbReference type="Proteomes" id="UP001596203"/>
    </source>
</evidence>
<dbReference type="EMBL" id="JBHSPR010000013">
    <property type="protein sequence ID" value="MFC6018389.1"/>
    <property type="molecule type" value="Genomic_DNA"/>
</dbReference>
<organism evidence="2 3">
    <name type="scientific">Plantactinospora solaniradicis</name>
    <dbReference type="NCBI Taxonomy" id="1723736"/>
    <lineage>
        <taxon>Bacteria</taxon>
        <taxon>Bacillati</taxon>
        <taxon>Actinomycetota</taxon>
        <taxon>Actinomycetes</taxon>
        <taxon>Micromonosporales</taxon>
        <taxon>Micromonosporaceae</taxon>
        <taxon>Plantactinospora</taxon>
    </lineage>
</organism>
<dbReference type="SUPFAM" id="SSF103378">
    <property type="entry name" value="2-methylcitrate dehydratase PrpD"/>
    <property type="match status" value="1"/>
</dbReference>
<evidence type="ECO:0000259" key="1">
    <source>
        <dbReference type="Pfam" id="PF03972"/>
    </source>
</evidence>
<name>A0ABW1K9S5_9ACTN</name>
<dbReference type="InterPro" id="IPR045336">
    <property type="entry name" value="MmgE_PrpD_N"/>
</dbReference>
<sequence>MLSIERFAAELHAFAGTVSGAERSAARVCLADALACAATGVSALAHTAAAAALSDLDGCGDTRPATVWFTGARAGVLAAAYLNSVAVSAHDLDDGHRGAIGRPGGAVMPAVLAELESTGSAVNALDAIAFG</sequence>
<dbReference type="Proteomes" id="UP001596203">
    <property type="component" value="Unassembled WGS sequence"/>
</dbReference>
<keyword evidence="3" id="KW-1185">Reference proteome</keyword>
<dbReference type="Pfam" id="PF03972">
    <property type="entry name" value="MmgE_PrpD_N"/>
    <property type="match status" value="1"/>
</dbReference>
<protein>
    <submittedName>
        <fullName evidence="2">MmgE/PrpD family protein</fullName>
    </submittedName>
</protein>
<accession>A0ABW1K9S5</accession>
<dbReference type="InterPro" id="IPR042183">
    <property type="entry name" value="MmgE/PrpD_sf_1"/>
</dbReference>
<dbReference type="InterPro" id="IPR036148">
    <property type="entry name" value="MmgE/PrpD_sf"/>
</dbReference>
<comment type="caution">
    <text evidence="2">The sequence shown here is derived from an EMBL/GenBank/DDBJ whole genome shotgun (WGS) entry which is preliminary data.</text>
</comment>
<dbReference type="RefSeq" id="WP_377423792.1">
    <property type="nucleotide sequence ID" value="NZ_JBHSPR010000013.1"/>
</dbReference>
<gene>
    <name evidence="2" type="ORF">ACFP2T_19525</name>
</gene>
<evidence type="ECO:0000313" key="2">
    <source>
        <dbReference type="EMBL" id="MFC6018389.1"/>
    </source>
</evidence>